<keyword evidence="3" id="KW-0406">Ion transport</keyword>
<dbReference type="SUPFAM" id="SSF81324">
    <property type="entry name" value="Voltage-gated potassium channels"/>
    <property type="match status" value="2"/>
</dbReference>
<feature type="transmembrane region" description="Helical" evidence="1">
    <location>
        <begin position="103"/>
        <end position="125"/>
    </location>
</feature>
<keyword evidence="3" id="KW-0407">Ion channel</keyword>
<proteinExistence type="predicted"/>
<dbReference type="InterPro" id="IPR013099">
    <property type="entry name" value="K_chnl_dom"/>
</dbReference>
<protein>
    <submittedName>
        <fullName evidence="3">Putative potassium channel domain-containing protein</fullName>
    </submittedName>
</protein>
<organism evidence="3 4">
    <name type="scientific">Rosa chinensis</name>
    <name type="common">China rose</name>
    <dbReference type="NCBI Taxonomy" id="74649"/>
    <lineage>
        <taxon>Eukaryota</taxon>
        <taxon>Viridiplantae</taxon>
        <taxon>Streptophyta</taxon>
        <taxon>Embryophyta</taxon>
        <taxon>Tracheophyta</taxon>
        <taxon>Spermatophyta</taxon>
        <taxon>Magnoliopsida</taxon>
        <taxon>eudicotyledons</taxon>
        <taxon>Gunneridae</taxon>
        <taxon>Pentapetalae</taxon>
        <taxon>rosids</taxon>
        <taxon>fabids</taxon>
        <taxon>Rosales</taxon>
        <taxon>Rosaceae</taxon>
        <taxon>Rosoideae</taxon>
        <taxon>Rosoideae incertae sedis</taxon>
        <taxon>Rosa</taxon>
    </lineage>
</organism>
<feature type="domain" description="Potassium channel" evidence="2">
    <location>
        <begin position="151"/>
        <end position="203"/>
    </location>
</feature>
<feature type="domain" description="Potassium channel" evidence="2">
    <location>
        <begin position="9"/>
        <end position="82"/>
    </location>
</feature>
<feature type="transmembrane region" description="Helical" evidence="1">
    <location>
        <begin position="146"/>
        <end position="163"/>
    </location>
</feature>
<keyword evidence="3" id="KW-0813">Transport</keyword>
<feature type="transmembrane region" description="Helical" evidence="1">
    <location>
        <begin position="33"/>
        <end position="49"/>
    </location>
</feature>
<feature type="transmembrane region" description="Helical" evidence="1">
    <location>
        <begin position="183"/>
        <end position="209"/>
    </location>
</feature>
<comment type="caution">
    <text evidence="3">The sequence shown here is derived from an EMBL/GenBank/DDBJ whole genome shotgun (WGS) entry which is preliminary data.</text>
</comment>
<keyword evidence="1" id="KW-0812">Transmembrane</keyword>
<keyword evidence="1" id="KW-1133">Transmembrane helix</keyword>
<accession>A0A2P6S7P0</accession>
<gene>
    <name evidence="3" type="ORF">RchiOBHm_Chr1g0316711</name>
</gene>
<evidence type="ECO:0000313" key="4">
    <source>
        <dbReference type="Proteomes" id="UP000238479"/>
    </source>
</evidence>
<reference evidence="3 4" key="1">
    <citation type="journal article" date="2018" name="Nat. Genet.">
        <title>The Rosa genome provides new insights in the design of modern roses.</title>
        <authorList>
            <person name="Bendahmane M."/>
        </authorList>
    </citation>
    <scope>NUCLEOTIDE SEQUENCE [LARGE SCALE GENOMIC DNA]</scope>
    <source>
        <strain evidence="4">cv. Old Blush</strain>
    </source>
</reference>
<feature type="transmembrane region" description="Helical" evidence="1">
    <location>
        <begin position="61"/>
        <end position="83"/>
    </location>
</feature>
<dbReference type="GO" id="GO:0034220">
    <property type="term" value="P:monoatomic ion transmembrane transport"/>
    <property type="evidence" value="ECO:0007669"/>
    <property type="project" value="UniProtKB-KW"/>
</dbReference>
<sequence length="233" mass="25546">MFLVHTGLLLVFAGLVIFTTISGFGTGERVGTFIDAFYVAYCTVFSVGFGDISPLKSLTRILCDVLGLVVGPIVVMVLTHFLGRLACELGRWISSRFLMRYRVYSTLGMILLALFLGMAGIYIFEWLHLAGGSPSPSPSTMLPTDAYAWVLFVDIFHLSVMMMNTTGFGDFAFTTAFGRAFTIVWVPFSTIVFMVAGTFLAQTFLFYLARIIGACPRGSTVTDEHGGSSFVFF</sequence>
<evidence type="ECO:0000313" key="3">
    <source>
        <dbReference type="EMBL" id="PRQ54711.1"/>
    </source>
</evidence>
<keyword evidence="1" id="KW-0472">Membrane</keyword>
<evidence type="ECO:0000256" key="1">
    <source>
        <dbReference type="SAM" id="Phobius"/>
    </source>
</evidence>
<dbReference type="Pfam" id="PF07885">
    <property type="entry name" value="Ion_trans_2"/>
    <property type="match status" value="2"/>
</dbReference>
<keyword evidence="4" id="KW-1185">Reference proteome</keyword>
<dbReference type="Gramene" id="PRQ54711">
    <property type="protein sequence ID" value="PRQ54711"/>
    <property type="gene ID" value="RchiOBHm_Chr1g0316711"/>
</dbReference>
<dbReference type="AlphaFoldDB" id="A0A2P6S7P0"/>
<dbReference type="Gene3D" id="1.10.287.70">
    <property type="match status" value="2"/>
</dbReference>
<evidence type="ECO:0000259" key="2">
    <source>
        <dbReference type="Pfam" id="PF07885"/>
    </source>
</evidence>
<dbReference type="EMBL" id="PDCK01000039">
    <property type="protein sequence ID" value="PRQ54711.1"/>
    <property type="molecule type" value="Genomic_DNA"/>
</dbReference>
<dbReference type="Proteomes" id="UP000238479">
    <property type="component" value="Chromosome 1"/>
</dbReference>
<name>A0A2P6S7P0_ROSCH</name>